<keyword evidence="2" id="KW-1185">Reference proteome</keyword>
<dbReference type="Proteomes" id="UP001060085">
    <property type="component" value="Linkage Group LG05"/>
</dbReference>
<organism evidence="1 2">
    <name type="scientific">Catharanthus roseus</name>
    <name type="common">Madagascar periwinkle</name>
    <name type="synonym">Vinca rosea</name>
    <dbReference type="NCBI Taxonomy" id="4058"/>
    <lineage>
        <taxon>Eukaryota</taxon>
        <taxon>Viridiplantae</taxon>
        <taxon>Streptophyta</taxon>
        <taxon>Embryophyta</taxon>
        <taxon>Tracheophyta</taxon>
        <taxon>Spermatophyta</taxon>
        <taxon>Magnoliopsida</taxon>
        <taxon>eudicotyledons</taxon>
        <taxon>Gunneridae</taxon>
        <taxon>Pentapetalae</taxon>
        <taxon>asterids</taxon>
        <taxon>lamiids</taxon>
        <taxon>Gentianales</taxon>
        <taxon>Apocynaceae</taxon>
        <taxon>Rauvolfioideae</taxon>
        <taxon>Vinceae</taxon>
        <taxon>Catharanthinae</taxon>
        <taxon>Catharanthus</taxon>
    </lineage>
</organism>
<proteinExistence type="predicted"/>
<comment type="caution">
    <text evidence="1">The sequence shown here is derived from an EMBL/GenBank/DDBJ whole genome shotgun (WGS) entry which is preliminary data.</text>
</comment>
<protein>
    <submittedName>
        <fullName evidence="1">Uncharacterized protein</fullName>
    </submittedName>
</protein>
<reference evidence="2" key="1">
    <citation type="journal article" date="2023" name="Nat. Plants">
        <title>Single-cell RNA sequencing provides a high-resolution roadmap for understanding the multicellular compartmentation of specialized metabolism.</title>
        <authorList>
            <person name="Sun S."/>
            <person name="Shen X."/>
            <person name="Li Y."/>
            <person name="Li Y."/>
            <person name="Wang S."/>
            <person name="Li R."/>
            <person name="Zhang H."/>
            <person name="Shen G."/>
            <person name="Guo B."/>
            <person name="Wei J."/>
            <person name="Xu J."/>
            <person name="St-Pierre B."/>
            <person name="Chen S."/>
            <person name="Sun C."/>
        </authorList>
    </citation>
    <scope>NUCLEOTIDE SEQUENCE [LARGE SCALE GENOMIC DNA]</scope>
</reference>
<gene>
    <name evidence="1" type="ORF">M9H77_23447</name>
</gene>
<evidence type="ECO:0000313" key="1">
    <source>
        <dbReference type="EMBL" id="KAI5664124.1"/>
    </source>
</evidence>
<evidence type="ECO:0000313" key="2">
    <source>
        <dbReference type="Proteomes" id="UP001060085"/>
    </source>
</evidence>
<dbReference type="EMBL" id="CM044705">
    <property type="protein sequence ID" value="KAI5664124.1"/>
    <property type="molecule type" value="Genomic_DNA"/>
</dbReference>
<accession>A0ACC0AVH6</accession>
<name>A0ACC0AVH6_CATRO</name>
<sequence length="120" mass="14232">MSREAKLHIPDNEGTSGSSHSNLDPMKVIMQVLQQMRKGVMNMRRNMTNLPMEYGGRNNIREYVTSHTQWGYGNFFPYARSYEHNSYDCYRAIDLELEMIIMIDLIREFQGMKLEMKRIM</sequence>